<accession>A0A6P8HT67</accession>
<dbReference type="InterPro" id="IPR014752">
    <property type="entry name" value="Arrestin-like_C"/>
</dbReference>
<dbReference type="GeneID" id="116295057"/>
<evidence type="ECO:0000259" key="3">
    <source>
        <dbReference type="Pfam" id="PF02752"/>
    </source>
</evidence>
<dbReference type="AlphaFoldDB" id="A0A6P8HT67"/>
<dbReference type="InParanoid" id="A0A6P8HT67"/>
<dbReference type="OrthoDB" id="7785529at2759"/>
<dbReference type="SUPFAM" id="SSF81296">
    <property type="entry name" value="E set domains"/>
    <property type="match status" value="2"/>
</dbReference>
<evidence type="ECO:0000259" key="2">
    <source>
        <dbReference type="Pfam" id="PF00339"/>
    </source>
</evidence>
<dbReference type="GO" id="GO:0005737">
    <property type="term" value="C:cytoplasm"/>
    <property type="evidence" value="ECO:0007669"/>
    <property type="project" value="TreeGrafter"/>
</dbReference>
<sequence>MSLNKIAVRTNKGEYVGGEKVYGAVYLWICSTEACHAVKLKFKGYEKCEWQYKEVKEENGEMVEKIGKKSYNKTKFRAEFRLIEYEGGIPMGFYAYPFHFSLQQELPATFKDNGVQADNTSKWSAEIQYSVTAEVEMSGSGKVLQEVQPIIINKNLPLSDIQGDPVSDKKTVKICCCIPRGDVSLIARLDKKAYTSGEDAKLILETKNNSGVDIDAMNVKVMRVVTLSPRDKCDSSGSQEENTSTTLVKSPFIPNIMLTVTQEGCLSKANKNSEILLSLKKDSGEEFQPSTEGEFVKCIYHIDAGMEIKYAISVDVLLPLTIQAPKNKAWHRWEPPSWLYNCHVVNIRGPFAVPEQQLGSNIFANVPGFQTDPFS</sequence>
<dbReference type="Pfam" id="PF00339">
    <property type="entry name" value="Arrestin_N"/>
    <property type="match status" value="1"/>
</dbReference>
<dbReference type="RefSeq" id="XP_031558626.1">
    <property type="nucleotide sequence ID" value="XM_031702766.1"/>
</dbReference>
<dbReference type="Proteomes" id="UP000515163">
    <property type="component" value="Unplaced"/>
</dbReference>
<dbReference type="InterPro" id="IPR011022">
    <property type="entry name" value="Arrestin_C-like"/>
</dbReference>
<dbReference type="PANTHER" id="PTHR11188">
    <property type="entry name" value="ARRESTIN DOMAIN CONTAINING PROTEIN"/>
    <property type="match status" value="1"/>
</dbReference>
<dbReference type="InterPro" id="IPR014756">
    <property type="entry name" value="Ig_E-set"/>
</dbReference>
<feature type="domain" description="Arrestin-like N-terminal" evidence="2">
    <location>
        <begin position="11"/>
        <end position="138"/>
    </location>
</feature>
<dbReference type="InterPro" id="IPR050357">
    <property type="entry name" value="Arrestin_domain-protein"/>
</dbReference>
<evidence type="ECO:0000313" key="5">
    <source>
        <dbReference type="RefSeq" id="XP_031558626.1"/>
    </source>
</evidence>
<evidence type="ECO:0000313" key="4">
    <source>
        <dbReference type="Proteomes" id="UP000515163"/>
    </source>
</evidence>
<dbReference type="GO" id="GO:0015031">
    <property type="term" value="P:protein transport"/>
    <property type="evidence" value="ECO:0007669"/>
    <property type="project" value="TreeGrafter"/>
</dbReference>
<name>A0A6P8HT67_ACTTE</name>
<proteinExistence type="inferred from homology"/>
<gene>
    <name evidence="5" type="primary">LOC116295057</name>
</gene>
<reference evidence="5" key="1">
    <citation type="submission" date="2025-08" db="UniProtKB">
        <authorList>
            <consortium name="RefSeq"/>
        </authorList>
    </citation>
    <scope>IDENTIFICATION</scope>
    <source>
        <tissue evidence="5">Tentacle</tissue>
    </source>
</reference>
<keyword evidence="4" id="KW-1185">Reference proteome</keyword>
<evidence type="ECO:0000256" key="1">
    <source>
        <dbReference type="ARBA" id="ARBA00005298"/>
    </source>
</evidence>
<dbReference type="KEGG" id="aten:116295057"/>
<feature type="domain" description="Arrestin C-terminal-like" evidence="3">
    <location>
        <begin position="180"/>
        <end position="325"/>
    </location>
</feature>
<organism evidence="4 5">
    <name type="scientific">Actinia tenebrosa</name>
    <name type="common">Australian red waratah sea anemone</name>
    <dbReference type="NCBI Taxonomy" id="6105"/>
    <lineage>
        <taxon>Eukaryota</taxon>
        <taxon>Metazoa</taxon>
        <taxon>Cnidaria</taxon>
        <taxon>Anthozoa</taxon>
        <taxon>Hexacorallia</taxon>
        <taxon>Actiniaria</taxon>
        <taxon>Actiniidae</taxon>
        <taxon>Actinia</taxon>
    </lineage>
</organism>
<dbReference type="InterPro" id="IPR011021">
    <property type="entry name" value="Arrestin-like_N"/>
</dbReference>
<dbReference type="Gene3D" id="2.60.40.640">
    <property type="match status" value="2"/>
</dbReference>
<dbReference type="PANTHER" id="PTHR11188:SF176">
    <property type="entry name" value="ARRESTIN DOMAIN-CONTAINING PROTEIN 1"/>
    <property type="match status" value="1"/>
</dbReference>
<comment type="similarity">
    <text evidence="1">Belongs to the arrestin family.</text>
</comment>
<protein>
    <submittedName>
        <fullName evidence="5">Arrestin domain-containing protein A-like isoform X1</fullName>
    </submittedName>
</protein>
<dbReference type="Pfam" id="PF02752">
    <property type="entry name" value="Arrestin_C"/>
    <property type="match status" value="1"/>
</dbReference>